<keyword evidence="5" id="KW-0067">ATP-binding</keyword>
<evidence type="ECO:0000313" key="15">
    <source>
        <dbReference type="EMBL" id="RAI00813.1"/>
    </source>
</evidence>
<evidence type="ECO:0000256" key="4">
    <source>
        <dbReference type="ARBA" id="ARBA00022777"/>
    </source>
</evidence>
<dbReference type="Pfam" id="PF17042">
    <property type="entry name" value="NBD_C"/>
    <property type="match status" value="1"/>
</dbReference>
<dbReference type="OrthoDB" id="191465at2"/>
<organism evidence="15 16">
    <name type="scientific">Acuticoccus sediminis</name>
    <dbReference type="NCBI Taxonomy" id="2184697"/>
    <lineage>
        <taxon>Bacteria</taxon>
        <taxon>Pseudomonadati</taxon>
        <taxon>Pseudomonadota</taxon>
        <taxon>Alphaproteobacteria</taxon>
        <taxon>Hyphomicrobiales</taxon>
        <taxon>Amorphaceae</taxon>
        <taxon>Acuticoccus</taxon>
    </lineage>
</organism>
<dbReference type="InterPro" id="IPR031475">
    <property type="entry name" value="NBD_C"/>
</dbReference>
<evidence type="ECO:0000259" key="14">
    <source>
        <dbReference type="Pfam" id="PF17042"/>
    </source>
</evidence>
<dbReference type="Gene3D" id="3.40.50.10840">
    <property type="entry name" value="Putative sugar-binding, N-terminal domain"/>
    <property type="match status" value="1"/>
</dbReference>
<accession>A0A8B2NUG4</accession>
<evidence type="ECO:0000256" key="7">
    <source>
        <dbReference type="ARBA" id="ARBA00035898"/>
    </source>
</evidence>
<dbReference type="InterPro" id="IPR037051">
    <property type="entry name" value="4-carb_acid_sugar_kinase_N_sf"/>
</dbReference>
<dbReference type="AlphaFoldDB" id="A0A8B2NUG4"/>
<evidence type="ECO:0000256" key="3">
    <source>
        <dbReference type="ARBA" id="ARBA00022741"/>
    </source>
</evidence>
<evidence type="ECO:0000256" key="11">
    <source>
        <dbReference type="ARBA" id="ARBA00039461"/>
    </source>
</evidence>
<evidence type="ECO:0000256" key="10">
    <source>
        <dbReference type="ARBA" id="ARBA00039095"/>
    </source>
</evidence>
<comment type="function">
    <text evidence="9">Catalyzes the ATP-dependent phosphorylation of 3-oxo-tetronate to 3-oxo-tetronate 4-phosphate.</text>
</comment>
<evidence type="ECO:0000256" key="2">
    <source>
        <dbReference type="ARBA" id="ARBA00022679"/>
    </source>
</evidence>
<dbReference type="EC" id="2.7.1.217" evidence="10"/>
<dbReference type="InterPro" id="IPR050007">
    <property type="entry name" value="OtnK"/>
</dbReference>
<sequence length="442" mass="45143">MAGPIFGAIADDLTGGLELAGMLVGQGARVAFVTAPGEVAALAAEADALDAVVVALKIRVVPAERAIADAVTAAGALMALGCRQLFYKYCATFDSTDRGNIGPVADRLAEMTGAEAVYFVPSFPEVGRTVYLNHLFVGTQLLSESPKRYDPLTPMTDPDIARVLARQSARPVGAVHYPAVRQGADAIRSATARAVAEGARHLVVDAILPEDLAVIAEAAADMPFLTGNSSVAEYLPAAWRRRGWLAEGAAGDALPAIDGPGVVLAGSCAERTIEQLAAFEAAGHPVLRLALSPADNADTVAERAARWVLAQPVPSAVATSAGPDEVARLQSALGREGASQLAETILSGIARRVAAGGVRRILVAGGESSGVVVETLGLKRLAVGAFTVPGMGRAVSTEPALSLVLKSGKLGDVGMFVEALDAMGGDGTATSGTTREALTDAH</sequence>
<protein>
    <recommendedName>
        <fullName evidence="11">3-oxo-tetronate kinase</fullName>
        <ecNumber evidence="10">2.7.1.217</ecNumber>
    </recommendedName>
    <alternativeName>
        <fullName evidence="12">3-dehydrotetronate 4-kinase</fullName>
    </alternativeName>
</protein>
<keyword evidence="4 15" id="KW-0418">Kinase</keyword>
<dbReference type="Pfam" id="PF07005">
    <property type="entry name" value="SBD_N"/>
    <property type="match status" value="1"/>
</dbReference>
<keyword evidence="6" id="KW-0119">Carbohydrate metabolism</keyword>
<dbReference type="Gene3D" id="3.40.980.20">
    <property type="entry name" value="Four-carbon acid sugar kinase, nucleotide binding domain"/>
    <property type="match status" value="1"/>
</dbReference>
<dbReference type="RefSeq" id="WP_111347225.1">
    <property type="nucleotide sequence ID" value="NZ_QHHQ01000003.1"/>
</dbReference>
<dbReference type="NCBIfam" id="NF043035">
    <property type="entry name" value="OxoTetrKin"/>
    <property type="match status" value="1"/>
</dbReference>
<feature type="domain" description="Four-carbon acid sugar kinase nucleotide binding" evidence="14">
    <location>
        <begin position="262"/>
        <end position="415"/>
    </location>
</feature>
<feature type="domain" description="Four-carbon acid sugar kinase N-terminal" evidence="13">
    <location>
        <begin position="7"/>
        <end position="235"/>
    </location>
</feature>
<evidence type="ECO:0000256" key="6">
    <source>
        <dbReference type="ARBA" id="ARBA00023277"/>
    </source>
</evidence>
<evidence type="ECO:0000259" key="13">
    <source>
        <dbReference type="Pfam" id="PF07005"/>
    </source>
</evidence>
<comment type="catalytic activity">
    <reaction evidence="7">
        <text>3-dehydro-L-erythronate + ATP = 3-dehydro-4-O-phospho-L-erythronate + ADP + H(+)</text>
        <dbReference type="Rhea" id="RHEA:52552"/>
        <dbReference type="ChEBI" id="CHEBI:15378"/>
        <dbReference type="ChEBI" id="CHEBI:30616"/>
        <dbReference type="ChEBI" id="CHEBI:136592"/>
        <dbReference type="ChEBI" id="CHEBI:136670"/>
        <dbReference type="ChEBI" id="CHEBI:456216"/>
        <dbReference type="EC" id="2.7.1.217"/>
    </reaction>
</comment>
<evidence type="ECO:0000313" key="16">
    <source>
        <dbReference type="Proteomes" id="UP000249590"/>
    </source>
</evidence>
<evidence type="ECO:0000256" key="1">
    <source>
        <dbReference type="ARBA" id="ARBA00005715"/>
    </source>
</evidence>
<comment type="caution">
    <text evidence="15">The sequence shown here is derived from an EMBL/GenBank/DDBJ whole genome shotgun (WGS) entry which is preliminary data.</text>
</comment>
<dbReference type="SUPFAM" id="SSF142764">
    <property type="entry name" value="YgbK-like"/>
    <property type="match status" value="1"/>
</dbReference>
<keyword evidence="3" id="KW-0547">Nucleotide-binding</keyword>
<dbReference type="GO" id="GO:0016301">
    <property type="term" value="F:kinase activity"/>
    <property type="evidence" value="ECO:0007669"/>
    <property type="project" value="UniProtKB-KW"/>
</dbReference>
<evidence type="ECO:0000256" key="8">
    <source>
        <dbReference type="ARBA" id="ARBA00036346"/>
    </source>
</evidence>
<name>A0A8B2NUG4_9HYPH</name>
<gene>
    <name evidence="15" type="ORF">DLJ53_16365</name>
</gene>
<evidence type="ECO:0000256" key="5">
    <source>
        <dbReference type="ARBA" id="ARBA00022840"/>
    </source>
</evidence>
<keyword evidence="16" id="KW-1185">Reference proteome</keyword>
<keyword evidence="2" id="KW-0808">Transferase</keyword>
<dbReference type="Proteomes" id="UP000249590">
    <property type="component" value="Unassembled WGS sequence"/>
</dbReference>
<comment type="similarity">
    <text evidence="1">Belongs to the four-carbon acid sugar kinase family.</text>
</comment>
<proteinExistence type="inferred from homology"/>
<dbReference type="InterPro" id="IPR042213">
    <property type="entry name" value="NBD_C_sf"/>
</dbReference>
<dbReference type="GO" id="GO:0005524">
    <property type="term" value="F:ATP binding"/>
    <property type="evidence" value="ECO:0007669"/>
    <property type="project" value="UniProtKB-KW"/>
</dbReference>
<evidence type="ECO:0000256" key="12">
    <source>
        <dbReference type="ARBA" id="ARBA00041377"/>
    </source>
</evidence>
<dbReference type="InterPro" id="IPR010737">
    <property type="entry name" value="4-carb_acid_sugar_kinase_N"/>
</dbReference>
<comment type="catalytic activity">
    <reaction evidence="8">
        <text>3-dehydro-D-erythronate + ATP = 3-dehydro-4-O-phospho-D-erythronate + ADP + H(+)</text>
        <dbReference type="Rhea" id="RHEA:52556"/>
        <dbReference type="ChEBI" id="CHEBI:15378"/>
        <dbReference type="ChEBI" id="CHEBI:30616"/>
        <dbReference type="ChEBI" id="CHEBI:57958"/>
        <dbReference type="ChEBI" id="CHEBI:136593"/>
        <dbReference type="ChEBI" id="CHEBI:456216"/>
        <dbReference type="EC" id="2.7.1.217"/>
    </reaction>
</comment>
<dbReference type="EMBL" id="QHHQ01000003">
    <property type="protein sequence ID" value="RAI00813.1"/>
    <property type="molecule type" value="Genomic_DNA"/>
</dbReference>
<reference evidence="15 16" key="1">
    <citation type="submission" date="2018-05" db="EMBL/GenBank/DDBJ databases">
        <title>Acuticoccus sediminis sp. nov., isolated from deep-sea sediment of Indian Ocean.</title>
        <authorList>
            <person name="Liu X."/>
            <person name="Lai Q."/>
            <person name="Du Y."/>
            <person name="Sun F."/>
            <person name="Zhang X."/>
            <person name="Wang S."/>
            <person name="Shao Z."/>
        </authorList>
    </citation>
    <scope>NUCLEOTIDE SEQUENCE [LARGE SCALE GENOMIC DNA]</scope>
    <source>
        <strain evidence="15 16">PTG4-2</strain>
    </source>
</reference>
<evidence type="ECO:0000256" key="9">
    <source>
        <dbReference type="ARBA" id="ARBA00037335"/>
    </source>
</evidence>